<feature type="compositionally biased region" description="Basic and acidic residues" evidence="1">
    <location>
        <begin position="99"/>
        <end position="108"/>
    </location>
</feature>
<feature type="region of interest" description="Disordered" evidence="1">
    <location>
        <begin position="904"/>
        <end position="961"/>
    </location>
</feature>
<feature type="compositionally biased region" description="Acidic residues" evidence="1">
    <location>
        <begin position="448"/>
        <end position="462"/>
    </location>
</feature>
<feature type="region of interest" description="Disordered" evidence="1">
    <location>
        <begin position="686"/>
        <end position="723"/>
    </location>
</feature>
<keyword evidence="3" id="KW-1185">Reference proteome</keyword>
<feature type="compositionally biased region" description="Low complexity" evidence="1">
    <location>
        <begin position="29"/>
        <end position="38"/>
    </location>
</feature>
<feature type="compositionally biased region" description="Polar residues" evidence="1">
    <location>
        <begin position="216"/>
        <end position="225"/>
    </location>
</feature>
<gene>
    <name evidence="2" type="ORF">GSLYS_00004960001</name>
</gene>
<feature type="region of interest" description="Disordered" evidence="1">
    <location>
        <begin position="804"/>
        <end position="870"/>
    </location>
</feature>
<sequence length="1056" mass="116920">MTTSQAKPDIQQPTEDQGNGCPVEEHPIQTTTATTSQTLPEEKPIQSPLLTISPAMISLTGYEPDVFTTEETPTSDLGQEEQFQGQAEQEEMVSPYSMKQDDKEHYEETTYEFGQETIYHGKRALEVDFAGMTFSGAYEEREETFPEGYAIGGAEPQDEPVLQEGEEELELEEEEEEEFEERPEEELIRLEEPPAETDDDVEESREVNESTEEQATETARLTSSDLLCVSSHSDHDRPLSPTPDALRQGFFGGNFTPPQGGSFTPPQSGMFTPPISGSHTPPQAGQESMAEESVVLEKAATTFVDSILEDVKVKVSSQETTPEDLEGGETQGAIEMEQVEAIGKSVKIEQTTEELEDMSTEDNYGQPEMFSESAKKRGVTLVKQISEDIPGIILTQHLHQEMNEDEYYGYSPQPESISEDEEEKYIIEQRNIEQREEEKPETYFHEQDSEEYDGGDDDEESPERDFILPFNEQFSSDEQPETPTGQESEQRIIVDYDNDADQQKEDYFLGESDPGSGLIFTETLQQGHHDDDHFFVNVEPESGSGQMDDGFEGFEPYMSQDDHGDSSSVDSFATVMAAEADDYEEDELDENRLAEIASMTSSFTSDIQMTHPEERQKEMVEDLDDTEDDDVSMERSQEWTAVTAEEKDRESDTSVDSDRFEFVDRAALSIITEMSDEDKFEMIEREDLESEAGLSDQFGSSPDNNVQQSPGVSNLRFFSRGAERDDTSISSSLAEFEQMEKAIPFSSSLSSIDRDLDRDIIGGSYDERKFVGFSNKLKGGEDAGSIASSLAEFEHLEQVLVVSSSASSVEKHTPESKSSGGSGDNTSNSISSSLADFEKLEHDCQGDSDEKKSSVESSSRQSEASSYTSLNEFERLEREIAVATELEVEAQKIVSILESGVLMGSGHFGSSDFSEVGGGDERDERDSLDGGHDDVDLDSLSEGARLGHEGDADSLDGESSEITEMASSVVFAGPDLMTAQTIPIDLDNDSLQGEALMQLSSDSLILEQRLKTSDSAKFDTDSLKFDTDSLFEQDDRMIRSADSLELGGQSSEGQSS</sequence>
<evidence type="ECO:0000256" key="1">
    <source>
        <dbReference type="SAM" id="MobiDB-lite"/>
    </source>
</evidence>
<feature type="compositionally biased region" description="Polar residues" evidence="1">
    <location>
        <begin position="256"/>
        <end position="286"/>
    </location>
</feature>
<feature type="compositionally biased region" description="Acidic residues" evidence="1">
    <location>
        <begin position="621"/>
        <end position="631"/>
    </location>
</feature>
<accession>A0AAV2HAT4</accession>
<dbReference type="Proteomes" id="UP001497497">
    <property type="component" value="Unassembled WGS sequence"/>
</dbReference>
<feature type="compositionally biased region" description="Basic and acidic residues" evidence="1">
    <location>
        <begin position="611"/>
        <end position="620"/>
    </location>
</feature>
<feature type="non-terminal residue" evidence="2">
    <location>
        <position position="1056"/>
    </location>
</feature>
<organism evidence="2 3">
    <name type="scientific">Lymnaea stagnalis</name>
    <name type="common">Great pond snail</name>
    <name type="synonym">Helix stagnalis</name>
    <dbReference type="NCBI Taxonomy" id="6523"/>
    <lineage>
        <taxon>Eukaryota</taxon>
        <taxon>Metazoa</taxon>
        <taxon>Spiralia</taxon>
        <taxon>Lophotrochozoa</taxon>
        <taxon>Mollusca</taxon>
        <taxon>Gastropoda</taxon>
        <taxon>Heterobranchia</taxon>
        <taxon>Euthyneura</taxon>
        <taxon>Panpulmonata</taxon>
        <taxon>Hygrophila</taxon>
        <taxon>Lymnaeoidea</taxon>
        <taxon>Lymnaeidae</taxon>
        <taxon>Lymnaea</taxon>
    </lineage>
</organism>
<dbReference type="AlphaFoldDB" id="A0AAV2HAT4"/>
<feature type="region of interest" description="Disordered" evidence="1">
    <location>
        <begin position="1"/>
        <end position="109"/>
    </location>
</feature>
<proteinExistence type="predicted"/>
<dbReference type="EMBL" id="CAXITT010000076">
    <property type="protein sequence ID" value="CAL1530835.1"/>
    <property type="molecule type" value="Genomic_DNA"/>
</dbReference>
<evidence type="ECO:0000313" key="3">
    <source>
        <dbReference type="Proteomes" id="UP001497497"/>
    </source>
</evidence>
<feature type="compositionally biased region" description="Acidic residues" evidence="1">
    <location>
        <begin position="164"/>
        <end position="184"/>
    </location>
</feature>
<feature type="compositionally biased region" description="Basic and acidic residues" evidence="1">
    <location>
        <begin position="424"/>
        <end position="447"/>
    </location>
</feature>
<feature type="compositionally biased region" description="Low complexity" evidence="1">
    <location>
        <begin position="855"/>
        <end position="869"/>
    </location>
</feature>
<evidence type="ECO:0000313" key="2">
    <source>
        <dbReference type="EMBL" id="CAL1530835.1"/>
    </source>
</evidence>
<feature type="compositionally biased region" description="Basic and acidic residues" evidence="1">
    <location>
        <begin position="919"/>
        <end position="934"/>
    </location>
</feature>
<feature type="region of interest" description="Disordered" evidence="1">
    <location>
        <begin position="534"/>
        <end position="568"/>
    </location>
</feature>
<protein>
    <submittedName>
        <fullName evidence="2">Uncharacterized protein</fullName>
    </submittedName>
</protein>
<feature type="region of interest" description="Disordered" evidence="1">
    <location>
        <begin position="600"/>
        <end position="656"/>
    </location>
</feature>
<reference evidence="2 3" key="1">
    <citation type="submission" date="2024-04" db="EMBL/GenBank/DDBJ databases">
        <authorList>
            <consortium name="Genoscope - CEA"/>
            <person name="William W."/>
        </authorList>
    </citation>
    <scope>NUCLEOTIDE SEQUENCE [LARGE SCALE GENOMIC DNA]</scope>
</reference>
<feature type="region of interest" description="Disordered" evidence="1">
    <location>
        <begin position="404"/>
        <end position="492"/>
    </location>
</feature>
<feature type="compositionally biased region" description="Polar residues" evidence="1">
    <location>
        <begin position="1"/>
        <end position="17"/>
    </location>
</feature>
<feature type="compositionally biased region" description="Acidic residues" evidence="1">
    <location>
        <begin position="952"/>
        <end position="961"/>
    </location>
</feature>
<name>A0AAV2HAT4_LYMST</name>
<feature type="compositionally biased region" description="Acidic residues" evidence="1">
    <location>
        <begin position="193"/>
        <end position="215"/>
    </location>
</feature>
<feature type="compositionally biased region" description="Basic and acidic residues" evidence="1">
    <location>
        <begin position="836"/>
        <end position="854"/>
    </location>
</feature>
<feature type="compositionally biased region" description="Low complexity" evidence="1">
    <location>
        <begin position="816"/>
        <end position="833"/>
    </location>
</feature>
<feature type="compositionally biased region" description="Basic and acidic residues" evidence="1">
    <location>
        <begin position="644"/>
        <end position="656"/>
    </location>
</feature>
<feature type="compositionally biased region" description="Polar residues" evidence="1">
    <location>
        <begin position="472"/>
        <end position="487"/>
    </location>
</feature>
<comment type="caution">
    <text evidence="2">The sequence shown here is derived from an EMBL/GenBank/DDBJ whole genome shotgun (WGS) entry which is preliminary data.</text>
</comment>
<feature type="compositionally biased region" description="Polar residues" evidence="1">
    <location>
        <begin position="697"/>
        <end position="712"/>
    </location>
</feature>
<feature type="region of interest" description="Disordered" evidence="1">
    <location>
        <begin position="146"/>
        <end position="292"/>
    </location>
</feature>